<keyword evidence="1" id="KW-0472">Membrane</keyword>
<feature type="transmembrane region" description="Helical" evidence="1">
    <location>
        <begin position="20"/>
        <end position="41"/>
    </location>
</feature>
<dbReference type="AlphaFoldDB" id="A0A4Z2H5X8"/>
<evidence type="ECO:0000313" key="2">
    <source>
        <dbReference type="EMBL" id="TNN60645.1"/>
    </source>
</evidence>
<evidence type="ECO:0000256" key="1">
    <source>
        <dbReference type="SAM" id="Phobius"/>
    </source>
</evidence>
<proteinExistence type="predicted"/>
<dbReference type="PROSITE" id="PS51257">
    <property type="entry name" value="PROKAR_LIPOPROTEIN"/>
    <property type="match status" value="1"/>
</dbReference>
<dbReference type="Proteomes" id="UP000314294">
    <property type="component" value="Unassembled WGS sequence"/>
</dbReference>
<name>A0A4Z2H5X8_9TELE</name>
<comment type="caution">
    <text evidence="2">The sequence shown here is derived from an EMBL/GenBank/DDBJ whole genome shotgun (WGS) entry which is preliminary data.</text>
</comment>
<organism evidence="2 3">
    <name type="scientific">Liparis tanakae</name>
    <name type="common">Tanaka's snailfish</name>
    <dbReference type="NCBI Taxonomy" id="230148"/>
    <lineage>
        <taxon>Eukaryota</taxon>
        <taxon>Metazoa</taxon>
        <taxon>Chordata</taxon>
        <taxon>Craniata</taxon>
        <taxon>Vertebrata</taxon>
        <taxon>Euteleostomi</taxon>
        <taxon>Actinopterygii</taxon>
        <taxon>Neopterygii</taxon>
        <taxon>Teleostei</taxon>
        <taxon>Neoteleostei</taxon>
        <taxon>Acanthomorphata</taxon>
        <taxon>Eupercaria</taxon>
        <taxon>Perciformes</taxon>
        <taxon>Cottioidei</taxon>
        <taxon>Cottales</taxon>
        <taxon>Liparidae</taxon>
        <taxon>Liparis</taxon>
    </lineage>
</organism>
<accession>A0A4Z2H5X8</accession>
<reference evidence="2 3" key="1">
    <citation type="submission" date="2019-03" db="EMBL/GenBank/DDBJ databases">
        <title>First draft genome of Liparis tanakae, snailfish: a comprehensive survey of snailfish specific genes.</title>
        <authorList>
            <person name="Kim W."/>
            <person name="Song I."/>
            <person name="Jeong J.-H."/>
            <person name="Kim D."/>
            <person name="Kim S."/>
            <person name="Ryu S."/>
            <person name="Song J.Y."/>
            <person name="Lee S.K."/>
        </authorList>
    </citation>
    <scope>NUCLEOTIDE SEQUENCE [LARGE SCALE GENOMIC DNA]</scope>
    <source>
        <tissue evidence="2">Muscle</tissue>
    </source>
</reference>
<keyword evidence="1" id="KW-1133">Transmembrane helix</keyword>
<evidence type="ECO:0000313" key="3">
    <source>
        <dbReference type="Proteomes" id="UP000314294"/>
    </source>
</evidence>
<keyword evidence="1" id="KW-0812">Transmembrane</keyword>
<dbReference type="EMBL" id="SRLO01000330">
    <property type="protein sequence ID" value="TNN60645.1"/>
    <property type="molecule type" value="Genomic_DNA"/>
</dbReference>
<gene>
    <name evidence="2" type="ORF">EYF80_029118</name>
</gene>
<sequence>MVRNTDEQIETLKLRQPLTVVWWLAPGQSSISCMWILLGVIRMGTGWTMAVSWRTDVWGQEVRNTDL</sequence>
<keyword evidence="3" id="KW-1185">Reference proteome</keyword>
<protein>
    <submittedName>
        <fullName evidence="2">Uncharacterized protein</fullName>
    </submittedName>
</protein>